<dbReference type="GO" id="GO:0003779">
    <property type="term" value="F:actin binding"/>
    <property type="evidence" value="ECO:0007669"/>
    <property type="project" value="InterPro"/>
</dbReference>
<dbReference type="SMART" id="SM00246">
    <property type="entry name" value="WH2"/>
    <property type="match status" value="1"/>
</dbReference>
<gene>
    <name evidence="3" type="ORF">BEMITA_LOCUS6433</name>
</gene>
<feature type="compositionally biased region" description="Polar residues" evidence="1">
    <location>
        <begin position="121"/>
        <end position="149"/>
    </location>
</feature>
<dbReference type="Proteomes" id="UP001152759">
    <property type="component" value="Chromosome 3"/>
</dbReference>
<evidence type="ECO:0000313" key="4">
    <source>
        <dbReference type="Proteomes" id="UP001152759"/>
    </source>
</evidence>
<sequence>MPNPPPPPPPGPPPAPMMAFNTSKSKSSGGAEPQARNALLQSIRQGATLKKTVTNDRSQPLISGKANGNGSGSNGSTGINNSSSTLKRPGVSSNLNIPNGLAGLFAGGMPKLKPTGLAVAGQTSTQHSNDSDNVAANQSLAPNSSSLHSNKQDGTTRHFSTDIRNRGPPPQPPPVVQKSVMPNSASDSVLTNSNNHNRMGSTASLNADVSPRSVTNGPNRTSQNSHGKPNVAPKPPNTLNKPTVAPKNKVIVNGRPTVSRAQSMKAPRSPPVSLPTSAPQYPGTLNPSEINRLNSQMNAVSFHQSQETLNPSLSSRPIASLPNNSGLWNSTGTLRHRPGTPIRPPSTRPPPPPPYKVAMTPPVCPPPPLPITPPPLPPHRTSPAPPPPRTDSYQSRLVPSVPSGAPPLPPVRNSNSLRNGSFSSSGDMESRFADMFHSVHEFPPPMPYKGVIKQYNSRTAKQPAPQPPTHTMMANRM</sequence>
<dbReference type="KEGG" id="btab:109030560"/>
<dbReference type="InterPro" id="IPR003124">
    <property type="entry name" value="WH2_dom"/>
</dbReference>
<feature type="compositionally biased region" description="Polar residues" evidence="1">
    <location>
        <begin position="180"/>
        <end position="227"/>
    </location>
</feature>
<feature type="region of interest" description="Disordered" evidence="1">
    <location>
        <begin position="1"/>
        <end position="280"/>
    </location>
</feature>
<keyword evidence="4" id="KW-1185">Reference proteome</keyword>
<dbReference type="Pfam" id="PF02205">
    <property type="entry name" value="WH2"/>
    <property type="match status" value="1"/>
</dbReference>
<protein>
    <recommendedName>
        <fullName evidence="2">WH2 domain-containing protein</fullName>
    </recommendedName>
</protein>
<feature type="region of interest" description="Disordered" evidence="1">
    <location>
        <begin position="457"/>
        <end position="477"/>
    </location>
</feature>
<feature type="region of interest" description="Disordered" evidence="1">
    <location>
        <begin position="305"/>
        <end position="428"/>
    </location>
</feature>
<feature type="compositionally biased region" description="Polar residues" evidence="1">
    <location>
        <begin position="39"/>
        <end position="61"/>
    </location>
</feature>
<evidence type="ECO:0000256" key="1">
    <source>
        <dbReference type="SAM" id="MobiDB-lite"/>
    </source>
</evidence>
<reference evidence="3" key="1">
    <citation type="submission" date="2021-12" db="EMBL/GenBank/DDBJ databases">
        <authorList>
            <person name="King R."/>
        </authorList>
    </citation>
    <scope>NUCLEOTIDE SEQUENCE</scope>
</reference>
<feature type="compositionally biased region" description="Basic and acidic residues" evidence="1">
    <location>
        <begin position="150"/>
        <end position="165"/>
    </location>
</feature>
<dbReference type="EMBL" id="OU963864">
    <property type="protein sequence ID" value="CAH0387413.1"/>
    <property type="molecule type" value="Genomic_DNA"/>
</dbReference>
<feature type="compositionally biased region" description="Low complexity" evidence="1">
    <location>
        <begin position="411"/>
        <end position="426"/>
    </location>
</feature>
<feature type="compositionally biased region" description="Pro residues" evidence="1">
    <location>
        <begin position="341"/>
        <end position="355"/>
    </location>
</feature>
<evidence type="ECO:0000313" key="3">
    <source>
        <dbReference type="EMBL" id="CAH0387413.1"/>
    </source>
</evidence>
<dbReference type="AlphaFoldDB" id="A0A9P0AAR5"/>
<dbReference type="PROSITE" id="PS51082">
    <property type="entry name" value="WH2"/>
    <property type="match status" value="1"/>
</dbReference>
<evidence type="ECO:0000259" key="2">
    <source>
        <dbReference type="PROSITE" id="PS51082"/>
    </source>
</evidence>
<feature type="domain" description="WH2" evidence="2">
    <location>
        <begin position="35"/>
        <end position="52"/>
    </location>
</feature>
<accession>A0A9P0AAR5</accession>
<feature type="compositionally biased region" description="Pro residues" evidence="1">
    <location>
        <begin position="362"/>
        <end position="389"/>
    </location>
</feature>
<name>A0A9P0AAR5_BEMTA</name>
<feature type="compositionally biased region" description="Pro residues" evidence="1">
    <location>
        <begin position="1"/>
        <end position="16"/>
    </location>
</feature>
<organism evidence="3 4">
    <name type="scientific">Bemisia tabaci</name>
    <name type="common">Sweetpotato whitefly</name>
    <name type="synonym">Aleurodes tabaci</name>
    <dbReference type="NCBI Taxonomy" id="7038"/>
    <lineage>
        <taxon>Eukaryota</taxon>
        <taxon>Metazoa</taxon>
        <taxon>Ecdysozoa</taxon>
        <taxon>Arthropoda</taxon>
        <taxon>Hexapoda</taxon>
        <taxon>Insecta</taxon>
        <taxon>Pterygota</taxon>
        <taxon>Neoptera</taxon>
        <taxon>Paraneoptera</taxon>
        <taxon>Hemiptera</taxon>
        <taxon>Sternorrhyncha</taxon>
        <taxon>Aleyrodoidea</taxon>
        <taxon>Aleyrodidae</taxon>
        <taxon>Aleyrodinae</taxon>
        <taxon>Bemisia</taxon>
    </lineage>
</organism>
<feature type="compositionally biased region" description="Polar residues" evidence="1">
    <location>
        <begin position="305"/>
        <end position="333"/>
    </location>
</feature>
<proteinExistence type="predicted"/>